<dbReference type="Proteomes" id="UP001501057">
    <property type="component" value="Unassembled WGS sequence"/>
</dbReference>
<keyword evidence="2" id="KW-0378">Hydrolase</keyword>
<evidence type="ECO:0000259" key="1">
    <source>
        <dbReference type="SMART" id="SM00507"/>
    </source>
</evidence>
<proteinExistence type="predicted"/>
<dbReference type="InterPro" id="IPR003870">
    <property type="entry name" value="DUF222"/>
</dbReference>
<dbReference type="EMBL" id="BAAAME010000002">
    <property type="protein sequence ID" value="GAA1731537.1"/>
    <property type="molecule type" value="Genomic_DNA"/>
</dbReference>
<protein>
    <submittedName>
        <fullName evidence="2">HNH endonuclease signature motif containing protein</fullName>
    </submittedName>
</protein>
<evidence type="ECO:0000313" key="3">
    <source>
        <dbReference type="Proteomes" id="UP001501057"/>
    </source>
</evidence>
<keyword evidence="2" id="KW-0255">Endonuclease</keyword>
<keyword evidence="2" id="KW-0540">Nuclease</keyword>
<reference evidence="3" key="1">
    <citation type="journal article" date="2019" name="Int. J. Syst. Evol. Microbiol.">
        <title>The Global Catalogue of Microorganisms (GCM) 10K type strain sequencing project: providing services to taxonomists for standard genome sequencing and annotation.</title>
        <authorList>
            <consortium name="The Broad Institute Genomics Platform"/>
            <consortium name="The Broad Institute Genome Sequencing Center for Infectious Disease"/>
            <person name="Wu L."/>
            <person name="Ma J."/>
        </authorList>
    </citation>
    <scope>NUCLEOTIDE SEQUENCE [LARGE SCALE GENOMIC DNA]</scope>
    <source>
        <strain evidence="3">JCM 13518</strain>
    </source>
</reference>
<accession>A0ABP4VM50</accession>
<keyword evidence="3" id="KW-1185">Reference proteome</keyword>
<dbReference type="SMART" id="SM00507">
    <property type="entry name" value="HNHc"/>
    <property type="match status" value="1"/>
</dbReference>
<sequence length="368" mass="39754">MVAERLVRVAQARIVEHTADLYALRRLDFSGDPALSVAAETAMARGQSPSAGRSLLEVAMVLRAMPVLRSAFGEGVVSEPVVRAVVRVVRDLDPDTVTAIDAQLEGRLEGLTAPRAADLAREVVVTHDVEAAAERERKARADQFVSYWPGPDGIGTLIVQGPAEQLVAIKQALQSHADRLRARGDDRTRGQIMVNALFERATGVETVAGPEVDLSVHLPVEALQGLPVAAELAGHGPISPQLAAEIVDSAGQAWYRRLFVDQTGSLAGLDTRRRCFTGTLASWIRTRDHHQCRQPGCSCAIRDIDHIRPHRTGGLTTQTNGQGLCKLSNLVKELPGWQVEPGDHGEVTWTTPTGHSYVSPPARPHPRT</sequence>
<gene>
    <name evidence="2" type="ORF">GCM10009710_10220</name>
</gene>
<comment type="caution">
    <text evidence="2">The sequence shown here is derived from an EMBL/GenBank/DDBJ whole genome shotgun (WGS) entry which is preliminary data.</text>
</comment>
<name>A0ABP4VM50_9ACTN</name>
<dbReference type="GO" id="GO:0004519">
    <property type="term" value="F:endonuclease activity"/>
    <property type="evidence" value="ECO:0007669"/>
    <property type="project" value="UniProtKB-KW"/>
</dbReference>
<evidence type="ECO:0000313" key="2">
    <source>
        <dbReference type="EMBL" id="GAA1731537.1"/>
    </source>
</evidence>
<dbReference type="Pfam" id="PF02720">
    <property type="entry name" value="DUF222"/>
    <property type="match status" value="1"/>
</dbReference>
<dbReference type="InterPro" id="IPR003615">
    <property type="entry name" value="HNH_nuc"/>
</dbReference>
<organism evidence="2 3">
    <name type="scientific">Aeromicrobium alkaliterrae</name>
    <dbReference type="NCBI Taxonomy" id="302168"/>
    <lineage>
        <taxon>Bacteria</taxon>
        <taxon>Bacillati</taxon>
        <taxon>Actinomycetota</taxon>
        <taxon>Actinomycetes</taxon>
        <taxon>Propionibacteriales</taxon>
        <taxon>Nocardioidaceae</taxon>
        <taxon>Aeromicrobium</taxon>
    </lineage>
</organism>
<dbReference type="CDD" id="cd00085">
    <property type="entry name" value="HNHc"/>
    <property type="match status" value="1"/>
</dbReference>
<feature type="domain" description="HNH nuclease" evidence="1">
    <location>
        <begin position="279"/>
        <end position="330"/>
    </location>
</feature>